<feature type="region of interest" description="Disordered" evidence="1">
    <location>
        <begin position="168"/>
        <end position="220"/>
    </location>
</feature>
<dbReference type="EMBL" id="MU629549">
    <property type="protein sequence ID" value="KAJ1256140.1"/>
    <property type="molecule type" value="Genomic_DNA"/>
</dbReference>
<dbReference type="OrthoDB" id="686674at2759"/>
<dbReference type="InterPro" id="IPR024752">
    <property type="entry name" value="Myb/SANT-like_dom"/>
</dbReference>
<dbReference type="Pfam" id="PF12776">
    <property type="entry name" value="Myb_DNA-bind_3"/>
    <property type="match status" value="1"/>
</dbReference>
<evidence type="ECO:0000256" key="1">
    <source>
        <dbReference type="SAM" id="MobiDB-lite"/>
    </source>
</evidence>
<dbReference type="PANTHER" id="PTHR47127">
    <property type="entry name" value="10A19I.15"/>
    <property type="match status" value="1"/>
</dbReference>
<dbReference type="Proteomes" id="UP001164776">
    <property type="component" value="Unassembled WGS sequence"/>
</dbReference>
<organism evidence="3 4">
    <name type="scientific">Paspalum vaginatum</name>
    <name type="common">seashore paspalum</name>
    <dbReference type="NCBI Taxonomy" id="158149"/>
    <lineage>
        <taxon>Eukaryota</taxon>
        <taxon>Viridiplantae</taxon>
        <taxon>Streptophyta</taxon>
        <taxon>Embryophyta</taxon>
        <taxon>Tracheophyta</taxon>
        <taxon>Spermatophyta</taxon>
        <taxon>Magnoliopsida</taxon>
        <taxon>Liliopsida</taxon>
        <taxon>Poales</taxon>
        <taxon>Poaceae</taxon>
        <taxon>PACMAD clade</taxon>
        <taxon>Panicoideae</taxon>
        <taxon>Andropogonodae</taxon>
        <taxon>Paspaleae</taxon>
        <taxon>Paspalinae</taxon>
        <taxon>Paspalum</taxon>
    </lineage>
</organism>
<protein>
    <recommendedName>
        <fullName evidence="2">Myb/SANT-like domain-containing protein</fullName>
    </recommendedName>
</protein>
<reference evidence="3 4" key="1">
    <citation type="submission" date="2022-10" db="EMBL/GenBank/DDBJ databases">
        <title>WGS assembly of Paspalum vaginatum 540-79.</title>
        <authorList>
            <person name="Sun G."/>
            <person name="Wase N."/>
            <person name="Shu S."/>
            <person name="Jenkins J."/>
            <person name="Zhou B."/>
            <person name="Torres-Rodriguez J."/>
            <person name="Chen C."/>
            <person name="Sandor L."/>
            <person name="Plott C."/>
            <person name="Yoshinga Y."/>
            <person name="Daum C."/>
            <person name="Qi P."/>
            <person name="Barry K."/>
            <person name="Lipzen A."/>
            <person name="Berry L."/>
            <person name="Pedersen C."/>
            <person name="Gottilla T."/>
            <person name="Foltz A."/>
            <person name="Yu H."/>
            <person name="O'Malley R."/>
            <person name="Zhang C."/>
            <person name="Devos K."/>
            <person name="Sigmon B."/>
            <person name="Yu B."/>
            <person name="Obata T."/>
            <person name="Schmutz J."/>
            <person name="Schnable J."/>
        </authorList>
    </citation>
    <scope>NUCLEOTIDE SEQUENCE [LARGE SCALE GENOMIC DNA]</scope>
    <source>
        <strain evidence="4">cv. 540-79</strain>
    </source>
</reference>
<accession>A0A9W7XA04</accession>
<comment type="caution">
    <text evidence="3">The sequence shown here is derived from an EMBL/GenBank/DDBJ whole genome shotgun (WGS) entry which is preliminary data.</text>
</comment>
<evidence type="ECO:0000313" key="3">
    <source>
        <dbReference type="EMBL" id="KAJ1256140.1"/>
    </source>
</evidence>
<keyword evidence="4" id="KW-1185">Reference proteome</keyword>
<proteinExistence type="predicted"/>
<name>A0A9W7XA04_9POAL</name>
<evidence type="ECO:0000259" key="2">
    <source>
        <dbReference type="Pfam" id="PF12776"/>
    </source>
</evidence>
<dbReference type="AlphaFoldDB" id="A0A9W7XA04"/>
<gene>
    <name evidence="3" type="ORF">BS78_K078900</name>
</gene>
<feature type="domain" description="Myb/SANT-like" evidence="2">
    <location>
        <begin position="33"/>
        <end position="124"/>
    </location>
</feature>
<evidence type="ECO:0000313" key="4">
    <source>
        <dbReference type="Proteomes" id="UP001164776"/>
    </source>
</evidence>
<sequence length="308" mass="34083">MAGNGDEVPILGGQVDGEAEQVQEVQEGPGRTHWTPAMSGFVLKRFVELVVEGVKTDKGFKDCHLNSVARDLTKFLNNGRAFNGNHVYNHLRKCRARWVKVYNLKQLSGALWDEDNFMITLEAEHFKGHVKVHPKDVECLNAPIINYMPMQIIFGSGVAIGRYAVGSNEPLGTPSQPETIDLDLPEGGMEPTDTPPSYEVSDGKKKGEGSSQGKRKRVFSEDDHVVMNSMTEAIWGFATAVKEAANSEAAPGVYDVVMGCTAFTREARMHALDHLTVNKATGLVFVQMTPKDKDLWMRTHLAKTYYNV</sequence>